<name>A0ACC2ELV7_DIPCM</name>
<sequence>MPRRNIAWFAICLVAVIGKVTKADYAATYKIFEQYLYVTWSPSHVVSLDGGRTLELRLDNSSGSGFASKGQYMFGYISMQIKLIPGNSAGTVTAYYMSSQSANRDELDFEFLGNVPGESYILQTNVFTNGIGNREQRMSLWFDPTTDFHTYSFFWNQHQILFLVDNIPIRSFENYEKKGVAFPSQQPMGVFSSIWNGDQWATRGGLVKIDWTQAPFIATYQNFVPDACETSSWASSDCESASTHNWWNEKKYQKMSPSQKSKLEWIKSNYLIYDYCADAARYPTPPPECID</sequence>
<comment type="caution">
    <text evidence="1">The sequence shown here is derived from an EMBL/GenBank/DDBJ whole genome shotgun (WGS) entry which is preliminary data.</text>
</comment>
<dbReference type="Proteomes" id="UP001162992">
    <property type="component" value="Chromosome 2"/>
</dbReference>
<reference evidence="2" key="1">
    <citation type="journal article" date="2024" name="Proc. Natl. Acad. Sci. U.S.A.">
        <title>Extraordinary preservation of gene collinearity over three hundred million years revealed in homosporous lycophytes.</title>
        <authorList>
            <person name="Li C."/>
            <person name="Wickell D."/>
            <person name="Kuo L.Y."/>
            <person name="Chen X."/>
            <person name="Nie B."/>
            <person name="Liao X."/>
            <person name="Peng D."/>
            <person name="Ji J."/>
            <person name="Jenkins J."/>
            <person name="Williams M."/>
            <person name="Shu S."/>
            <person name="Plott C."/>
            <person name="Barry K."/>
            <person name="Rajasekar S."/>
            <person name="Grimwood J."/>
            <person name="Han X."/>
            <person name="Sun S."/>
            <person name="Hou Z."/>
            <person name="He W."/>
            <person name="Dai G."/>
            <person name="Sun C."/>
            <person name="Schmutz J."/>
            <person name="Leebens-Mack J.H."/>
            <person name="Li F.W."/>
            <person name="Wang L."/>
        </authorList>
    </citation>
    <scope>NUCLEOTIDE SEQUENCE [LARGE SCALE GENOMIC DNA]</scope>
    <source>
        <strain evidence="2">cv. PW_Plant_1</strain>
    </source>
</reference>
<evidence type="ECO:0000313" key="1">
    <source>
        <dbReference type="EMBL" id="KAJ7567442.1"/>
    </source>
</evidence>
<proteinExistence type="predicted"/>
<protein>
    <submittedName>
        <fullName evidence="1">Uncharacterized protein</fullName>
    </submittedName>
</protein>
<dbReference type="EMBL" id="CM055093">
    <property type="protein sequence ID" value="KAJ7567442.1"/>
    <property type="molecule type" value="Genomic_DNA"/>
</dbReference>
<keyword evidence="2" id="KW-1185">Reference proteome</keyword>
<organism evidence="1 2">
    <name type="scientific">Diphasiastrum complanatum</name>
    <name type="common">Issler's clubmoss</name>
    <name type="synonym">Lycopodium complanatum</name>
    <dbReference type="NCBI Taxonomy" id="34168"/>
    <lineage>
        <taxon>Eukaryota</taxon>
        <taxon>Viridiplantae</taxon>
        <taxon>Streptophyta</taxon>
        <taxon>Embryophyta</taxon>
        <taxon>Tracheophyta</taxon>
        <taxon>Lycopodiopsida</taxon>
        <taxon>Lycopodiales</taxon>
        <taxon>Lycopodiaceae</taxon>
        <taxon>Lycopodioideae</taxon>
        <taxon>Diphasiastrum</taxon>
    </lineage>
</organism>
<gene>
    <name evidence="1" type="ORF">O6H91_02G147300</name>
</gene>
<accession>A0ACC2ELV7</accession>
<evidence type="ECO:0000313" key="2">
    <source>
        <dbReference type="Proteomes" id="UP001162992"/>
    </source>
</evidence>